<keyword evidence="7 17" id="KW-1133">Transmembrane helix</keyword>
<comment type="similarity">
    <text evidence="11">Belongs to the SEDS family. FtsW subfamily.</text>
</comment>
<evidence type="ECO:0000256" key="9">
    <source>
        <dbReference type="ARBA" id="ARBA00032370"/>
    </source>
</evidence>
<dbReference type="GO" id="GO:0008955">
    <property type="term" value="F:peptidoglycan glycosyltransferase activity"/>
    <property type="evidence" value="ECO:0007669"/>
    <property type="project" value="UniProtKB-EC"/>
</dbReference>
<evidence type="ECO:0000256" key="7">
    <source>
        <dbReference type="ARBA" id="ARBA00022989"/>
    </source>
</evidence>
<comment type="catalytic activity">
    <reaction evidence="15">
        <text>[GlcNAc-(1-&gt;4)-Mur2Ac(oyl-L-Ala-gamma-D-Glu-L-Lys-D-Ala-D-Ala)](n)-di-trans,octa-cis-undecaprenyl diphosphate + beta-D-GlcNAc-(1-&gt;4)-Mur2Ac(oyl-L-Ala-gamma-D-Glu-L-Lys-D-Ala-D-Ala)-di-trans,octa-cis-undecaprenyl diphosphate = [GlcNAc-(1-&gt;4)-Mur2Ac(oyl-L-Ala-gamma-D-Glu-L-Lys-D-Ala-D-Ala)](n+1)-di-trans,octa-cis-undecaprenyl diphosphate + di-trans,octa-cis-undecaprenyl diphosphate + H(+)</text>
        <dbReference type="Rhea" id="RHEA:23708"/>
        <dbReference type="Rhea" id="RHEA-COMP:9602"/>
        <dbReference type="Rhea" id="RHEA-COMP:9603"/>
        <dbReference type="ChEBI" id="CHEBI:15378"/>
        <dbReference type="ChEBI" id="CHEBI:58405"/>
        <dbReference type="ChEBI" id="CHEBI:60033"/>
        <dbReference type="ChEBI" id="CHEBI:78435"/>
        <dbReference type="EC" id="2.4.99.28"/>
    </reaction>
</comment>
<feature type="transmembrane region" description="Helical" evidence="17">
    <location>
        <begin position="351"/>
        <end position="372"/>
    </location>
</feature>
<dbReference type="InterPro" id="IPR001182">
    <property type="entry name" value="FtsW/RodA"/>
</dbReference>
<dbReference type="OrthoDB" id="9812661at2"/>
<keyword evidence="2" id="KW-0328">Glycosyltransferase</keyword>
<evidence type="ECO:0000256" key="5">
    <source>
        <dbReference type="ARBA" id="ARBA00022960"/>
    </source>
</evidence>
<evidence type="ECO:0000256" key="16">
    <source>
        <dbReference type="SAM" id="MobiDB-lite"/>
    </source>
</evidence>
<evidence type="ECO:0000256" key="14">
    <source>
        <dbReference type="ARBA" id="ARBA00044770"/>
    </source>
</evidence>
<keyword evidence="3" id="KW-0808">Transferase</keyword>
<feature type="transmembrane region" description="Helical" evidence="17">
    <location>
        <begin position="73"/>
        <end position="94"/>
    </location>
</feature>
<feature type="region of interest" description="Disordered" evidence="16">
    <location>
        <begin position="383"/>
        <end position="402"/>
    </location>
</feature>
<feature type="transmembrane region" description="Helical" evidence="17">
    <location>
        <begin position="152"/>
        <end position="179"/>
    </location>
</feature>
<evidence type="ECO:0000256" key="11">
    <source>
        <dbReference type="ARBA" id="ARBA00038053"/>
    </source>
</evidence>
<dbReference type="EMBL" id="FPJE01000024">
    <property type="protein sequence ID" value="SFW70885.1"/>
    <property type="molecule type" value="Genomic_DNA"/>
</dbReference>
<keyword evidence="19" id="KW-1185">Reference proteome</keyword>
<dbReference type="AlphaFoldDB" id="A0A1K1RFT6"/>
<dbReference type="GO" id="GO:0032153">
    <property type="term" value="C:cell division site"/>
    <property type="evidence" value="ECO:0007669"/>
    <property type="project" value="TreeGrafter"/>
</dbReference>
<evidence type="ECO:0000256" key="17">
    <source>
        <dbReference type="SAM" id="Phobius"/>
    </source>
</evidence>
<reference evidence="18 19" key="1">
    <citation type="submission" date="2016-11" db="EMBL/GenBank/DDBJ databases">
        <authorList>
            <person name="Jaros S."/>
            <person name="Januszkiewicz K."/>
            <person name="Wedrychowicz H."/>
        </authorList>
    </citation>
    <scope>NUCLEOTIDE SEQUENCE [LARGE SCALE GENOMIC DNA]</scope>
    <source>
        <strain evidence="18 19">CGMCC 1.12145</strain>
    </source>
</reference>
<keyword evidence="6" id="KW-0573">Peptidoglycan synthesis</keyword>
<feature type="transmembrane region" description="Helical" evidence="17">
    <location>
        <begin position="106"/>
        <end position="131"/>
    </location>
</feature>
<evidence type="ECO:0000256" key="15">
    <source>
        <dbReference type="ARBA" id="ARBA00049902"/>
    </source>
</evidence>
<feature type="transmembrane region" description="Helical" evidence="17">
    <location>
        <begin position="285"/>
        <end position="306"/>
    </location>
</feature>
<evidence type="ECO:0000313" key="19">
    <source>
        <dbReference type="Proteomes" id="UP000182248"/>
    </source>
</evidence>
<keyword evidence="18" id="KW-0131">Cell cycle</keyword>
<keyword evidence="5" id="KW-0133">Cell shape</keyword>
<feature type="transmembrane region" description="Helical" evidence="17">
    <location>
        <begin position="191"/>
        <end position="210"/>
    </location>
</feature>
<feature type="transmembrane region" description="Helical" evidence="17">
    <location>
        <begin position="318"/>
        <end position="339"/>
    </location>
</feature>
<dbReference type="EC" id="2.4.99.28" evidence="14"/>
<dbReference type="GO" id="GO:0005886">
    <property type="term" value="C:plasma membrane"/>
    <property type="evidence" value="ECO:0007669"/>
    <property type="project" value="TreeGrafter"/>
</dbReference>
<keyword evidence="18" id="KW-0132">Cell division</keyword>
<comment type="subcellular location">
    <subcellularLocation>
        <location evidence="1">Membrane</location>
        <topology evidence="1">Multi-pass membrane protein</topology>
    </subcellularLocation>
</comment>
<protein>
    <recommendedName>
        <fullName evidence="12">Probable peptidoglycan glycosyltransferase FtsW</fullName>
        <ecNumber evidence="14">2.4.99.28</ecNumber>
    </recommendedName>
    <alternativeName>
        <fullName evidence="13">Cell division protein FtsW</fullName>
    </alternativeName>
    <alternativeName>
        <fullName evidence="10">Cell wall polymerase</fullName>
    </alternativeName>
    <alternativeName>
        <fullName evidence="9">Peptidoglycan polymerase</fullName>
    </alternativeName>
</protein>
<keyword evidence="8 17" id="KW-0472">Membrane</keyword>
<evidence type="ECO:0000313" key="18">
    <source>
        <dbReference type="EMBL" id="SFW70885.1"/>
    </source>
</evidence>
<organism evidence="18 19">
    <name type="scientific">Sinomicrobium oceani</name>
    <dbReference type="NCBI Taxonomy" id="1150368"/>
    <lineage>
        <taxon>Bacteria</taxon>
        <taxon>Pseudomonadati</taxon>
        <taxon>Bacteroidota</taxon>
        <taxon>Flavobacteriia</taxon>
        <taxon>Flavobacteriales</taxon>
        <taxon>Flavobacteriaceae</taxon>
        <taxon>Sinomicrobium</taxon>
    </lineage>
</organism>
<feature type="transmembrane region" description="Helical" evidence="17">
    <location>
        <begin position="12"/>
        <end position="29"/>
    </location>
</feature>
<dbReference type="Pfam" id="PF01098">
    <property type="entry name" value="FTSW_RODA_SPOVE"/>
    <property type="match status" value="1"/>
</dbReference>
<evidence type="ECO:0000256" key="10">
    <source>
        <dbReference type="ARBA" id="ARBA00033270"/>
    </source>
</evidence>
<dbReference type="PANTHER" id="PTHR30474:SF2">
    <property type="entry name" value="PEPTIDOGLYCAN GLYCOSYLTRANSFERASE FTSW-RELATED"/>
    <property type="match status" value="1"/>
</dbReference>
<evidence type="ECO:0000256" key="6">
    <source>
        <dbReference type="ARBA" id="ARBA00022984"/>
    </source>
</evidence>
<evidence type="ECO:0000256" key="3">
    <source>
        <dbReference type="ARBA" id="ARBA00022679"/>
    </source>
</evidence>
<sequence>MQSIFRNIKGDKTIWAIVALLAILSFLPVYSASSNLVYVVGNGTTVGHLLKHGLLLLLGFGIIFGMHRIPYRYFKGLSIIAMPVVFLLLVYTLAQGTTIGGANASRWVQIPFVGVSFQTSTLATVVLLIYVARYLSRIKDQEVTFNETLLPLWIPVFLVMALILPANFSTTAILFFMVLVLCFLGGYPTKYILSIIGAGIFCLLIFVLINKAFPDLLPNRIDTWVSRVENFANGEDTEADYQIEKAKIAIATGGVLGVGAGKSVMKNFLPQSSSDFIYAIIVEEYGLAGGLLLLFLYMLLLFRIVIVAYKADSVFGKLVVVGVGLPIVFQALINMAVAVELFPVTGQNLPLISTGGTSIWMSCMALGIILSVSAQRQEAVEQSGVPVDEEEQNPLEILSEQL</sequence>
<dbReference type="STRING" id="1150368.SAMN02927921_03511"/>
<proteinExistence type="inferred from homology"/>
<dbReference type="Proteomes" id="UP000182248">
    <property type="component" value="Unassembled WGS sequence"/>
</dbReference>
<dbReference type="GO" id="GO:0008360">
    <property type="term" value="P:regulation of cell shape"/>
    <property type="evidence" value="ECO:0007669"/>
    <property type="project" value="UniProtKB-KW"/>
</dbReference>
<dbReference type="PANTHER" id="PTHR30474">
    <property type="entry name" value="CELL CYCLE PROTEIN"/>
    <property type="match status" value="1"/>
</dbReference>
<accession>A0A1K1RFT6</accession>
<gene>
    <name evidence="18" type="ORF">SAMN02927921_03511</name>
</gene>
<keyword evidence="4 17" id="KW-0812">Transmembrane</keyword>
<dbReference type="GO" id="GO:0009252">
    <property type="term" value="P:peptidoglycan biosynthetic process"/>
    <property type="evidence" value="ECO:0007669"/>
    <property type="project" value="UniProtKB-KW"/>
</dbReference>
<evidence type="ECO:0000256" key="1">
    <source>
        <dbReference type="ARBA" id="ARBA00004141"/>
    </source>
</evidence>
<evidence type="ECO:0000256" key="4">
    <source>
        <dbReference type="ARBA" id="ARBA00022692"/>
    </source>
</evidence>
<dbReference type="GO" id="GO:0015648">
    <property type="term" value="F:lipid-linked peptidoglycan transporter activity"/>
    <property type="evidence" value="ECO:0007669"/>
    <property type="project" value="TreeGrafter"/>
</dbReference>
<evidence type="ECO:0000256" key="12">
    <source>
        <dbReference type="ARBA" id="ARBA00041185"/>
    </source>
</evidence>
<name>A0A1K1RFT6_9FLAO</name>
<feature type="transmembrane region" description="Helical" evidence="17">
    <location>
        <begin position="49"/>
        <end position="66"/>
    </location>
</feature>
<dbReference type="GO" id="GO:0051301">
    <property type="term" value="P:cell division"/>
    <property type="evidence" value="ECO:0007669"/>
    <property type="project" value="UniProtKB-KW"/>
</dbReference>
<evidence type="ECO:0000256" key="13">
    <source>
        <dbReference type="ARBA" id="ARBA00041418"/>
    </source>
</evidence>
<dbReference type="RefSeq" id="WP_072318766.1">
    <property type="nucleotide sequence ID" value="NZ_FPJE01000024.1"/>
</dbReference>
<evidence type="ECO:0000256" key="2">
    <source>
        <dbReference type="ARBA" id="ARBA00022676"/>
    </source>
</evidence>
<evidence type="ECO:0000256" key="8">
    <source>
        <dbReference type="ARBA" id="ARBA00023136"/>
    </source>
</evidence>